<dbReference type="Pfam" id="PF13508">
    <property type="entry name" value="Acetyltransf_7"/>
    <property type="match status" value="1"/>
</dbReference>
<dbReference type="GO" id="GO:0007264">
    <property type="term" value="P:small GTPase-mediated signal transduction"/>
    <property type="evidence" value="ECO:0007669"/>
    <property type="project" value="InterPro"/>
</dbReference>
<keyword evidence="1" id="KW-0813">Transport</keyword>
<dbReference type="PROSITE" id="PS51796">
    <property type="entry name" value="MSS4"/>
    <property type="match status" value="1"/>
</dbReference>
<keyword evidence="2" id="KW-0344">Guanine-nucleotide releasing factor</keyword>
<dbReference type="PANTHER" id="PTHR10908">
    <property type="entry name" value="SEROTONIN N-ACETYLTRANSFERASE"/>
    <property type="match status" value="1"/>
</dbReference>
<evidence type="ECO:0000313" key="8">
    <source>
        <dbReference type="Proteomes" id="UP000759537"/>
    </source>
</evidence>
<dbReference type="EMBL" id="WHVB01000004">
    <property type="protein sequence ID" value="KAF8483412.1"/>
    <property type="molecule type" value="Genomic_DNA"/>
</dbReference>
<dbReference type="GO" id="GO:0005737">
    <property type="term" value="C:cytoplasm"/>
    <property type="evidence" value="ECO:0007669"/>
    <property type="project" value="TreeGrafter"/>
</dbReference>
<dbReference type="PROSITE" id="PS51186">
    <property type="entry name" value="GNAT"/>
    <property type="match status" value="1"/>
</dbReference>
<dbReference type="GO" id="GO:0015031">
    <property type="term" value="P:protein transport"/>
    <property type="evidence" value="ECO:0007669"/>
    <property type="project" value="UniProtKB-KW"/>
</dbReference>
<dbReference type="OrthoDB" id="30840at2759"/>
<name>A0A9P5TBS6_9AGAM</name>
<dbReference type="GO" id="GO:0004059">
    <property type="term" value="F:aralkylamine N-acetyltransferase activity"/>
    <property type="evidence" value="ECO:0007669"/>
    <property type="project" value="TreeGrafter"/>
</dbReference>
<keyword evidence="4" id="KW-0653">Protein transport</keyword>
<keyword evidence="5" id="KW-0012">Acyltransferase</keyword>
<accession>A0A9P5TBS6</accession>
<dbReference type="SUPFAM" id="SSF51316">
    <property type="entry name" value="Mss4-like"/>
    <property type="match status" value="1"/>
</dbReference>
<protein>
    <submittedName>
        <fullName evidence="7">Acyl-CoA N-acyltransferase</fullName>
    </submittedName>
</protein>
<evidence type="ECO:0000256" key="4">
    <source>
        <dbReference type="ARBA" id="ARBA00022927"/>
    </source>
</evidence>
<dbReference type="InterPro" id="IPR016181">
    <property type="entry name" value="Acyl_CoA_acyltransferase"/>
</dbReference>
<evidence type="ECO:0000256" key="5">
    <source>
        <dbReference type="ARBA" id="ARBA00023315"/>
    </source>
</evidence>
<dbReference type="Gene3D" id="3.40.630.30">
    <property type="match status" value="1"/>
</dbReference>
<dbReference type="GO" id="GO:0005085">
    <property type="term" value="F:guanyl-nucleotide exchange factor activity"/>
    <property type="evidence" value="ECO:0007669"/>
    <property type="project" value="UniProtKB-KW"/>
</dbReference>
<dbReference type="InterPro" id="IPR000182">
    <property type="entry name" value="GNAT_dom"/>
</dbReference>
<organism evidence="7 8">
    <name type="scientific">Russula ochroleuca</name>
    <dbReference type="NCBI Taxonomy" id="152965"/>
    <lineage>
        <taxon>Eukaryota</taxon>
        <taxon>Fungi</taxon>
        <taxon>Dikarya</taxon>
        <taxon>Basidiomycota</taxon>
        <taxon>Agaricomycotina</taxon>
        <taxon>Agaricomycetes</taxon>
        <taxon>Russulales</taxon>
        <taxon>Russulaceae</taxon>
        <taxon>Russula</taxon>
    </lineage>
</organism>
<reference evidence="7" key="1">
    <citation type="submission" date="2019-10" db="EMBL/GenBank/DDBJ databases">
        <authorList>
            <consortium name="DOE Joint Genome Institute"/>
            <person name="Kuo A."/>
            <person name="Miyauchi S."/>
            <person name="Kiss E."/>
            <person name="Drula E."/>
            <person name="Kohler A."/>
            <person name="Sanchez-Garcia M."/>
            <person name="Andreopoulos B."/>
            <person name="Barry K.W."/>
            <person name="Bonito G."/>
            <person name="Buee M."/>
            <person name="Carver A."/>
            <person name="Chen C."/>
            <person name="Cichocki N."/>
            <person name="Clum A."/>
            <person name="Culley D."/>
            <person name="Crous P.W."/>
            <person name="Fauchery L."/>
            <person name="Girlanda M."/>
            <person name="Hayes R."/>
            <person name="Keri Z."/>
            <person name="LaButti K."/>
            <person name="Lipzen A."/>
            <person name="Lombard V."/>
            <person name="Magnuson J."/>
            <person name="Maillard F."/>
            <person name="Morin E."/>
            <person name="Murat C."/>
            <person name="Nolan M."/>
            <person name="Ohm R."/>
            <person name="Pangilinan J."/>
            <person name="Pereira M."/>
            <person name="Perotto S."/>
            <person name="Peter M."/>
            <person name="Riley R."/>
            <person name="Sitrit Y."/>
            <person name="Stielow B."/>
            <person name="Szollosi G."/>
            <person name="Zifcakova L."/>
            <person name="Stursova M."/>
            <person name="Spatafora J.W."/>
            <person name="Tedersoo L."/>
            <person name="Vaario L.-M."/>
            <person name="Yamada A."/>
            <person name="Yan M."/>
            <person name="Wang P."/>
            <person name="Xu J."/>
            <person name="Bruns T."/>
            <person name="Baldrian P."/>
            <person name="Vilgalys R."/>
            <person name="Henrissat B."/>
            <person name="Grigoriev I.V."/>
            <person name="Hibbett D."/>
            <person name="Nagy L.G."/>
            <person name="Martin F.M."/>
        </authorList>
    </citation>
    <scope>NUCLEOTIDE SEQUENCE</scope>
    <source>
        <strain evidence="7">Prilba</strain>
    </source>
</reference>
<sequence>MSCFQFTHAHSAMSSASPLPQSLYFDLVLAEEVEAVHQLEIQGFSPDEAATIEKLRFRQENAPDLFLGAFVPQIGSKRTLLGYVDGVLSSEATLTSDSMSTHVPGARTVLIHGVCVTPDARRRGIASALLTEYQRRLAASGSYERALLIAHEDKVAFYERIGFKSRGLSAISFAGVPWLELEWVVPFETIDDTQGVPQAIPSGLLEALQDQSVSPRRQGELLSSFQDGILDVSEKGDQSNRYDLLCINERCGSIILRRGVAVLQEREGVQMEPADSCHPDLPALPPPPSKTPWWLVTPSPMSFENVGFSKPVHSDKPLKFLACAECDLGPVGWCEPGGTEFWVACQRVRYRT</sequence>
<dbReference type="PANTHER" id="PTHR10908:SF0">
    <property type="entry name" value="SEROTONIN N-ACETYLTRANSFERASE"/>
    <property type="match status" value="1"/>
</dbReference>
<evidence type="ECO:0000256" key="1">
    <source>
        <dbReference type="ARBA" id="ARBA00022448"/>
    </source>
</evidence>
<dbReference type="InterPro" id="IPR011057">
    <property type="entry name" value="Mss4-like_sf"/>
</dbReference>
<dbReference type="InterPro" id="IPR051635">
    <property type="entry name" value="SNAT-like"/>
</dbReference>
<proteinExistence type="predicted"/>
<dbReference type="Gene3D" id="2.170.150.10">
    <property type="entry name" value="Metal Binding Protein, Guanine Nucleotide Exchange Factor, Chain A"/>
    <property type="match status" value="1"/>
</dbReference>
<evidence type="ECO:0000256" key="2">
    <source>
        <dbReference type="ARBA" id="ARBA00022658"/>
    </source>
</evidence>
<dbReference type="Proteomes" id="UP000759537">
    <property type="component" value="Unassembled WGS sequence"/>
</dbReference>
<evidence type="ECO:0000259" key="6">
    <source>
        <dbReference type="PROSITE" id="PS51186"/>
    </source>
</evidence>
<keyword evidence="8" id="KW-1185">Reference proteome</keyword>
<feature type="domain" description="N-acetyltransferase" evidence="6">
    <location>
        <begin position="39"/>
        <end position="188"/>
    </location>
</feature>
<dbReference type="CDD" id="cd04301">
    <property type="entry name" value="NAT_SF"/>
    <property type="match status" value="1"/>
</dbReference>
<keyword evidence="3" id="KW-0808">Transferase</keyword>
<reference evidence="7" key="2">
    <citation type="journal article" date="2020" name="Nat. Commun.">
        <title>Large-scale genome sequencing of mycorrhizal fungi provides insights into the early evolution of symbiotic traits.</title>
        <authorList>
            <person name="Miyauchi S."/>
            <person name="Kiss E."/>
            <person name="Kuo A."/>
            <person name="Drula E."/>
            <person name="Kohler A."/>
            <person name="Sanchez-Garcia M."/>
            <person name="Morin E."/>
            <person name="Andreopoulos B."/>
            <person name="Barry K.W."/>
            <person name="Bonito G."/>
            <person name="Buee M."/>
            <person name="Carver A."/>
            <person name="Chen C."/>
            <person name="Cichocki N."/>
            <person name="Clum A."/>
            <person name="Culley D."/>
            <person name="Crous P.W."/>
            <person name="Fauchery L."/>
            <person name="Girlanda M."/>
            <person name="Hayes R.D."/>
            <person name="Keri Z."/>
            <person name="LaButti K."/>
            <person name="Lipzen A."/>
            <person name="Lombard V."/>
            <person name="Magnuson J."/>
            <person name="Maillard F."/>
            <person name="Murat C."/>
            <person name="Nolan M."/>
            <person name="Ohm R.A."/>
            <person name="Pangilinan J."/>
            <person name="Pereira M.F."/>
            <person name="Perotto S."/>
            <person name="Peter M."/>
            <person name="Pfister S."/>
            <person name="Riley R."/>
            <person name="Sitrit Y."/>
            <person name="Stielow J.B."/>
            <person name="Szollosi G."/>
            <person name="Zifcakova L."/>
            <person name="Stursova M."/>
            <person name="Spatafora J.W."/>
            <person name="Tedersoo L."/>
            <person name="Vaario L.M."/>
            <person name="Yamada A."/>
            <person name="Yan M."/>
            <person name="Wang P."/>
            <person name="Xu J."/>
            <person name="Bruns T."/>
            <person name="Baldrian P."/>
            <person name="Vilgalys R."/>
            <person name="Dunand C."/>
            <person name="Henrissat B."/>
            <person name="Grigoriev I.V."/>
            <person name="Hibbett D."/>
            <person name="Nagy L.G."/>
            <person name="Martin F.M."/>
        </authorList>
    </citation>
    <scope>NUCLEOTIDE SEQUENCE</scope>
    <source>
        <strain evidence="7">Prilba</strain>
    </source>
</reference>
<dbReference type="InterPro" id="IPR007515">
    <property type="entry name" value="Mss4"/>
</dbReference>
<gene>
    <name evidence="7" type="ORF">DFH94DRAFT_721618</name>
</gene>
<comment type="caution">
    <text evidence="7">The sequence shown here is derived from an EMBL/GenBank/DDBJ whole genome shotgun (WGS) entry which is preliminary data.</text>
</comment>
<dbReference type="AlphaFoldDB" id="A0A9P5TBS6"/>
<evidence type="ECO:0000313" key="7">
    <source>
        <dbReference type="EMBL" id="KAF8483412.1"/>
    </source>
</evidence>
<dbReference type="Pfam" id="PF04421">
    <property type="entry name" value="Mss4"/>
    <property type="match status" value="1"/>
</dbReference>
<evidence type="ECO:0000256" key="3">
    <source>
        <dbReference type="ARBA" id="ARBA00022679"/>
    </source>
</evidence>
<dbReference type="InterPro" id="IPR011323">
    <property type="entry name" value="Mss4/transl-control_tumour"/>
</dbReference>
<dbReference type="SUPFAM" id="SSF55729">
    <property type="entry name" value="Acyl-CoA N-acyltransferases (Nat)"/>
    <property type="match status" value="1"/>
</dbReference>